<keyword evidence="1" id="KW-1015">Disulfide bond</keyword>
<accession>A0A9P7S0M6</accession>
<evidence type="ECO:0000259" key="6">
    <source>
        <dbReference type="Pfam" id="PF01764"/>
    </source>
</evidence>
<evidence type="ECO:0000256" key="5">
    <source>
        <dbReference type="SAM" id="SignalP"/>
    </source>
</evidence>
<dbReference type="RefSeq" id="XP_043009632.1">
    <property type="nucleotide sequence ID" value="XM_043154341.1"/>
</dbReference>
<dbReference type="InterPro" id="IPR051218">
    <property type="entry name" value="Sec_MonoDiacylglyc_Lipase"/>
</dbReference>
<dbReference type="Gene3D" id="3.40.50.1820">
    <property type="entry name" value="alpha/beta hydrolase"/>
    <property type="match status" value="1"/>
</dbReference>
<comment type="caution">
    <text evidence="7">The sequence shown here is derived from an EMBL/GenBank/DDBJ whole genome shotgun (WGS) entry which is preliminary data.</text>
</comment>
<evidence type="ECO:0000256" key="2">
    <source>
        <dbReference type="ARBA" id="ARBA00043996"/>
    </source>
</evidence>
<dbReference type="EMBL" id="CM032185">
    <property type="protein sequence ID" value="KAG7093162.1"/>
    <property type="molecule type" value="Genomic_DNA"/>
</dbReference>
<dbReference type="OrthoDB" id="426718at2759"/>
<reference evidence="7" key="1">
    <citation type="journal article" date="2021" name="Genome Biol. Evol.">
        <title>The assembled and annotated genome of the fairy-ring fungus Marasmius oreades.</title>
        <authorList>
            <person name="Hiltunen M."/>
            <person name="Ament-Velasquez S.L."/>
            <person name="Johannesson H."/>
        </authorList>
    </citation>
    <scope>NUCLEOTIDE SEQUENCE</scope>
    <source>
        <strain evidence="7">03SP1</strain>
    </source>
</reference>
<organism evidence="7 8">
    <name type="scientific">Marasmius oreades</name>
    <name type="common">fairy-ring Marasmius</name>
    <dbReference type="NCBI Taxonomy" id="181124"/>
    <lineage>
        <taxon>Eukaryota</taxon>
        <taxon>Fungi</taxon>
        <taxon>Dikarya</taxon>
        <taxon>Basidiomycota</taxon>
        <taxon>Agaricomycotina</taxon>
        <taxon>Agaricomycetes</taxon>
        <taxon>Agaricomycetidae</taxon>
        <taxon>Agaricales</taxon>
        <taxon>Marasmiineae</taxon>
        <taxon>Marasmiaceae</taxon>
        <taxon>Marasmius</taxon>
    </lineage>
</organism>
<dbReference type="Pfam" id="PF01764">
    <property type="entry name" value="Lipase_3"/>
    <property type="match status" value="1"/>
</dbReference>
<dbReference type="GO" id="GO:0006629">
    <property type="term" value="P:lipid metabolic process"/>
    <property type="evidence" value="ECO:0007669"/>
    <property type="project" value="InterPro"/>
</dbReference>
<sequence>MLPSALFISLITLFYVPSTLSAPLSIFGSRDDSNDTPPTSLTLSELETGFLRPAQFSRVAYCSSAAVTSWQCGPPCDEIGKGVKVIQAGGDDGLIPMYFVAHDPTTNTIVVAHQGTNSKSLLSILNDAQFLLKPLNSTRFQLSGDIKVHDGFQKTFERTADGVMDGVQKGLKEFNSTKVLVTGHSLGASIATFDALMLKQQLPSSIELKTTVFGMPRAGNKAFADFVDSTLGTSDSTYARITNQDDPVPRVPPQAIGYQHASGEIHIGDEKGDKIFQCPGQDNESDGCSSGNGVLSVLKLDVPDHKGPYFDGISFSGQACPL</sequence>
<dbReference type="GeneID" id="66078520"/>
<gene>
    <name evidence="7" type="ORF">E1B28_009444</name>
</gene>
<dbReference type="InterPro" id="IPR029058">
    <property type="entry name" value="AB_hydrolase_fold"/>
</dbReference>
<dbReference type="SUPFAM" id="SSF53474">
    <property type="entry name" value="alpha/beta-Hydrolases"/>
    <property type="match status" value="1"/>
</dbReference>
<feature type="domain" description="Fungal lipase-type" evidence="6">
    <location>
        <begin position="110"/>
        <end position="254"/>
    </location>
</feature>
<proteinExistence type="inferred from homology"/>
<dbReference type="Proteomes" id="UP001049176">
    <property type="component" value="Chromosome 5"/>
</dbReference>
<keyword evidence="5" id="KW-0732">Signal</keyword>
<feature type="signal peptide" evidence="5">
    <location>
        <begin position="1"/>
        <end position="21"/>
    </location>
</feature>
<dbReference type="InterPro" id="IPR002921">
    <property type="entry name" value="Fungal_lipase-type"/>
</dbReference>
<comment type="similarity">
    <text evidence="2">Belongs to the AB hydrolase superfamily. Lipase family. Class 3 subfamily.</text>
</comment>
<dbReference type="CDD" id="cd00519">
    <property type="entry name" value="Lipase_3"/>
    <property type="match status" value="1"/>
</dbReference>
<keyword evidence="8" id="KW-1185">Reference proteome</keyword>
<evidence type="ECO:0000256" key="1">
    <source>
        <dbReference type="ARBA" id="ARBA00023157"/>
    </source>
</evidence>
<comment type="catalytic activity">
    <reaction evidence="3">
        <text>a diacylglycerol + H2O = a monoacylglycerol + a fatty acid + H(+)</text>
        <dbReference type="Rhea" id="RHEA:32731"/>
        <dbReference type="ChEBI" id="CHEBI:15377"/>
        <dbReference type="ChEBI" id="CHEBI:15378"/>
        <dbReference type="ChEBI" id="CHEBI:17408"/>
        <dbReference type="ChEBI" id="CHEBI:18035"/>
        <dbReference type="ChEBI" id="CHEBI:28868"/>
    </reaction>
</comment>
<evidence type="ECO:0000313" key="8">
    <source>
        <dbReference type="Proteomes" id="UP001049176"/>
    </source>
</evidence>
<name>A0A9P7S0M6_9AGAR</name>
<dbReference type="PANTHER" id="PTHR45856:SF25">
    <property type="entry name" value="FUNGAL LIPASE-LIKE DOMAIN-CONTAINING PROTEIN"/>
    <property type="match status" value="1"/>
</dbReference>
<evidence type="ECO:0000313" key="7">
    <source>
        <dbReference type="EMBL" id="KAG7093162.1"/>
    </source>
</evidence>
<dbReference type="AlphaFoldDB" id="A0A9P7S0M6"/>
<feature type="chain" id="PRO_5040445710" description="Fungal lipase-type domain-containing protein" evidence="5">
    <location>
        <begin position="22"/>
        <end position="322"/>
    </location>
</feature>
<protein>
    <recommendedName>
        <fullName evidence="6">Fungal lipase-type domain-containing protein</fullName>
    </recommendedName>
</protein>
<evidence type="ECO:0000256" key="3">
    <source>
        <dbReference type="ARBA" id="ARBA00047591"/>
    </source>
</evidence>
<comment type="catalytic activity">
    <reaction evidence="4">
        <text>a monoacylglycerol + H2O = glycerol + a fatty acid + H(+)</text>
        <dbReference type="Rhea" id="RHEA:15245"/>
        <dbReference type="ChEBI" id="CHEBI:15377"/>
        <dbReference type="ChEBI" id="CHEBI:15378"/>
        <dbReference type="ChEBI" id="CHEBI:17408"/>
        <dbReference type="ChEBI" id="CHEBI:17754"/>
        <dbReference type="ChEBI" id="CHEBI:28868"/>
    </reaction>
</comment>
<dbReference type="PANTHER" id="PTHR45856">
    <property type="entry name" value="ALPHA/BETA-HYDROLASES SUPERFAMILY PROTEIN"/>
    <property type="match status" value="1"/>
</dbReference>
<dbReference type="KEGG" id="more:E1B28_009444"/>
<evidence type="ECO:0000256" key="4">
    <source>
        <dbReference type="ARBA" id="ARBA00048461"/>
    </source>
</evidence>